<reference evidence="2 3" key="1">
    <citation type="submission" date="2019-07" db="EMBL/GenBank/DDBJ databases">
        <title>Genomic Encyclopedia of Archaeal and Bacterial Type Strains, Phase II (KMG-II): from individual species to whole genera.</title>
        <authorList>
            <person name="Goeker M."/>
        </authorList>
    </citation>
    <scope>NUCLEOTIDE SEQUENCE [LARGE SCALE GENOMIC DNA]</scope>
    <source>
        <strain evidence="2 3">DSM 17527</strain>
    </source>
</reference>
<keyword evidence="1" id="KW-1133">Transmembrane helix</keyword>
<organism evidence="2 3">
    <name type="scientific">Aquimarina intermedia</name>
    <dbReference type="NCBI Taxonomy" id="350814"/>
    <lineage>
        <taxon>Bacteria</taxon>
        <taxon>Pseudomonadati</taxon>
        <taxon>Bacteroidota</taxon>
        <taxon>Flavobacteriia</taxon>
        <taxon>Flavobacteriales</taxon>
        <taxon>Flavobacteriaceae</taxon>
        <taxon>Aquimarina</taxon>
    </lineage>
</organism>
<keyword evidence="1" id="KW-0472">Membrane</keyword>
<keyword evidence="1" id="KW-0812">Transmembrane</keyword>
<evidence type="ECO:0000256" key="1">
    <source>
        <dbReference type="SAM" id="Phobius"/>
    </source>
</evidence>
<sequence length="42" mass="5253">MMRLQSFKYTSKILRKRLRMFITSFINEIIQVFWRIVQAVIF</sequence>
<dbReference type="EMBL" id="VNHU01000006">
    <property type="protein sequence ID" value="TYP72959.1"/>
    <property type="molecule type" value="Genomic_DNA"/>
</dbReference>
<gene>
    <name evidence="2" type="ORF">BD809_106213</name>
</gene>
<evidence type="ECO:0000313" key="2">
    <source>
        <dbReference type="EMBL" id="TYP72959.1"/>
    </source>
</evidence>
<dbReference type="AlphaFoldDB" id="A0A5S5C1B2"/>
<comment type="caution">
    <text evidence="2">The sequence shown here is derived from an EMBL/GenBank/DDBJ whole genome shotgun (WGS) entry which is preliminary data.</text>
</comment>
<keyword evidence="3" id="KW-1185">Reference proteome</keyword>
<proteinExistence type="predicted"/>
<dbReference type="Proteomes" id="UP000324376">
    <property type="component" value="Unassembled WGS sequence"/>
</dbReference>
<feature type="transmembrane region" description="Helical" evidence="1">
    <location>
        <begin position="21"/>
        <end position="41"/>
    </location>
</feature>
<protein>
    <submittedName>
        <fullName evidence="2">Uncharacterized protein</fullName>
    </submittedName>
</protein>
<accession>A0A5S5C1B2</accession>
<evidence type="ECO:0000313" key="3">
    <source>
        <dbReference type="Proteomes" id="UP000324376"/>
    </source>
</evidence>
<name>A0A5S5C1B2_9FLAO</name>